<dbReference type="AlphaFoldDB" id="A0A1G8RES0"/>
<keyword evidence="1" id="KW-0472">Membrane</keyword>
<keyword evidence="3" id="KW-1185">Reference proteome</keyword>
<proteinExistence type="predicted"/>
<name>A0A1G8RES0_9BACI</name>
<evidence type="ECO:0000313" key="2">
    <source>
        <dbReference type="EMBL" id="SDJ15486.1"/>
    </source>
</evidence>
<evidence type="ECO:0000313" key="3">
    <source>
        <dbReference type="Proteomes" id="UP000199225"/>
    </source>
</evidence>
<dbReference type="EMBL" id="FNEV01000002">
    <property type="protein sequence ID" value="SDJ15486.1"/>
    <property type="molecule type" value="Genomic_DNA"/>
</dbReference>
<dbReference type="OrthoDB" id="9856773at2"/>
<protein>
    <recommendedName>
        <fullName evidence="4">DUF4181 domain-containing protein</fullName>
    </recommendedName>
</protein>
<gene>
    <name evidence="2" type="ORF">SAMN04490247_0990</name>
</gene>
<feature type="transmembrane region" description="Helical" evidence="1">
    <location>
        <begin position="6"/>
        <end position="22"/>
    </location>
</feature>
<dbReference type="RefSeq" id="WP_093192637.1">
    <property type="nucleotide sequence ID" value="NZ_FNEV01000002.1"/>
</dbReference>
<dbReference type="InterPro" id="IPR025441">
    <property type="entry name" value="DUF4181"/>
</dbReference>
<feature type="transmembrane region" description="Helical" evidence="1">
    <location>
        <begin position="43"/>
        <end position="62"/>
    </location>
</feature>
<dbReference type="STRING" id="86666.SAMN04490247_0990"/>
<accession>A0A1G8RES0</accession>
<dbReference type="Pfam" id="PF13789">
    <property type="entry name" value="DUF4181"/>
    <property type="match status" value="1"/>
</dbReference>
<evidence type="ECO:0000256" key="1">
    <source>
        <dbReference type="SAM" id="Phobius"/>
    </source>
</evidence>
<dbReference type="Proteomes" id="UP000199225">
    <property type="component" value="Unassembled WGS sequence"/>
</dbReference>
<reference evidence="3" key="1">
    <citation type="submission" date="2016-10" db="EMBL/GenBank/DDBJ databases">
        <authorList>
            <person name="Varghese N."/>
            <person name="Submissions S."/>
        </authorList>
    </citation>
    <scope>NUCLEOTIDE SEQUENCE [LARGE SCALE GENOMIC DNA]</scope>
    <source>
        <strain evidence="3">DSM 4771</strain>
    </source>
</reference>
<keyword evidence="1" id="KW-0812">Transmembrane</keyword>
<feature type="transmembrane region" description="Helical" evidence="1">
    <location>
        <begin position="68"/>
        <end position="85"/>
    </location>
</feature>
<organism evidence="2 3">
    <name type="scientific">Salimicrobium halophilum</name>
    <dbReference type="NCBI Taxonomy" id="86666"/>
    <lineage>
        <taxon>Bacteria</taxon>
        <taxon>Bacillati</taxon>
        <taxon>Bacillota</taxon>
        <taxon>Bacilli</taxon>
        <taxon>Bacillales</taxon>
        <taxon>Bacillaceae</taxon>
        <taxon>Salimicrobium</taxon>
    </lineage>
</organism>
<feature type="transmembrane region" description="Helical" evidence="1">
    <location>
        <begin position="97"/>
        <end position="116"/>
    </location>
</feature>
<keyword evidence="1" id="KW-1133">Transmembrane helix</keyword>
<sequence>MIAVLGVVFVVIFHITVSEFVLKRKWGIEPDRSGLSWAGRDKRFVAVEILLLLAAFSFLFVTRGVNRTFFVVPLLLTGYFLSQALEAKKRNSEDRGYYYDGLAVVSLLLMTLFSLMGTI</sequence>
<evidence type="ECO:0008006" key="4">
    <source>
        <dbReference type="Google" id="ProtNLM"/>
    </source>
</evidence>